<proteinExistence type="inferred from homology"/>
<dbReference type="InterPro" id="IPR001412">
    <property type="entry name" value="aa-tRNA-synth_I_CS"/>
</dbReference>
<dbReference type="InterPro" id="IPR002303">
    <property type="entry name" value="Valyl-tRNA_ligase"/>
</dbReference>
<dbReference type="Gene3D" id="3.40.50.620">
    <property type="entry name" value="HUPs"/>
    <property type="match status" value="2"/>
</dbReference>
<protein>
    <recommendedName>
        <fullName evidence="1 9">Valine--tRNA ligase</fullName>
        <ecNumber evidence="1 9">6.1.1.9</ecNumber>
    </recommendedName>
</protein>
<reference evidence="14" key="1">
    <citation type="submission" date="2017-09" db="EMBL/GenBank/DDBJ databases">
        <title>Depth-based differentiation of microbial function through sediment-hosted aquifers and enrichment of novel symbionts in the deep terrestrial subsurface.</title>
        <authorList>
            <person name="Probst A.J."/>
            <person name="Ladd B."/>
            <person name="Jarett J.K."/>
            <person name="Geller-Mcgrath D.E."/>
            <person name="Sieber C.M.K."/>
            <person name="Emerson J.B."/>
            <person name="Anantharaman K."/>
            <person name="Thomas B.C."/>
            <person name="Malmstrom R."/>
            <person name="Stieglmeier M."/>
            <person name="Klingl A."/>
            <person name="Woyke T."/>
            <person name="Ryan C.M."/>
            <person name="Banfield J.F."/>
        </authorList>
    </citation>
    <scope>NUCLEOTIDE SEQUENCE [LARGE SCALE GENOMIC DNA]</scope>
</reference>
<dbReference type="PANTHER" id="PTHR11946">
    <property type="entry name" value="VALYL-TRNA SYNTHETASES"/>
    <property type="match status" value="1"/>
</dbReference>
<evidence type="ECO:0000256" key="6">
    <source>
        <dbReference type="ARBA" id="ARBA00022917"/>
    </source>
</evidence>
<dbReference type="Pfam" id="PF00133">
    <property type="entry name" value="tRNA-synt_1"/>
    <property type="match status" value="1"/>
</dbReference>
<keyword evidence="3 10" id="KW-0436">Ligase</keyword>
<dbReference type="PRINTS" id="PR00986">
    <property type="entry name" value="TRNASYNTHVAL"/>
</dbReference>
<dbReference type="InterPro" id="IPR009008">
    <property type="entry name" value="Val/Leu/Ile-tRNA-synth_edit"/>
</dbReference>
<evidence type="ECO:0000259" key="11">
    <source>
        <dbReference type="Pfam" id="PF00133"/>
    </source>
</evidence>
<keyword evidence="7 10" id="KW-0030">Aminoacyl-tRNA synthetase</keyword>
<dbReference type="Pfam" id="PF08264">
    <property type="entry name" value="Anticodon_1"/>
    <property type="match status" value="1"/>
</dbReference>
<name>A0A2M7B514_9BACT</name>
<evidence type="ECO:0000313" key="14">
    <source>
        <dbReference type="Proteomes" id="UP000228949"/>
    </source>
</evidence>
<accession>A0A2M7B514</accession>
<dbReference type="CDD" id="cd00817">
    <property type="entry name" value="ValRS_core"/>
    <property type="match status" value="1"/>
</dbReference>
<evidence type="ECO:0000256" key="4">
    <source>
        <dbReference type="ARBA" id="ARBA00022741"/>
    </source>
</evidence>
<dbReference type="PANTHER" id="PTHR11946:SF93">
    <property type="entry name" value="VALINE--TRNA LIGASE, CHLOROPLASTIC_MITOCHONDRIAL 2"/>
    <property type="match status" value="1"/>
</dbReference>
<dbReference type="GO" id="GO:0004832">
    <property type="term" value="F:valine-tRNA ligase activity"/>
    <property type="evidence" value="ECO:0007669"/>
    <property type="project" value="UniProtKB-UniRule"/>
</dbReference>
<dbReference type="InterPro" id="IPR002300">
    <property type="entry name" value="aa-tRNA-synth_Ia"/>
</dbReference>
<dbReference type="GO" id="GO:0005524">
    <property type="term" value="F:ATP binding"/>
    <property type="evidence" value="ECO:0007669"/>
    <property type="project" value="UniProtKB-KW"/>
</dbReference>
<keyword evidence="6 10" id="KW-0648">Protein biosynthesis</keyword>
<comment type="similarity">
    <text evidence="10">Belongs to the class-I aminoacyl-tRNA synthetase family.</text>
</comment>
<evidence type="ECO:0000256" key="3">
    <source>
        <dbReference type="ARBA" id="ARBA00022598"/>
    </source>
</evidence>
<dbReference type="PROSITE" id="PS00178">
    <property type="entry name" value="AA_TRNA_LIGASE_I"/>
    <property type="match status" value="1"/>
</dbReference>
<comment type="caution">
    <text evidence="13">The sequence shown here is derived from an EMBL/GenBank/DDBJ whole genome shotgun (WGS) entry which is preliminary data.</text>
</comment>
<keyword evidence="2" id="KW-0963">Cytoplasm</keyword>
<comment type="catalytic activity">
    <reaction evidence="8">
        <text>tRNA(Val) + L-valine + ATP = L-valyl-tRNA(Val) + AMP + diphosphate</text>
        <dbReference type="Rhea" id="RHEA:10704"/>
        <dbReference type="Rhea" id="RHEA-COMP:9672"/>
        <dbReference type="Rhea" id="RHEA-COMP:9708"/>
        <dbReference type="ChEBI" id="CHEBI:30616"/>
        <dbReference type="ChEBI" id="CHEBI:33019"/>
        <dbReference type="ChEBI" id="CHEBI:57762"/>
        <dbReference type="ChEBI" id="CHEBI:78442"/>
        <dbReference type="ChEBI" id="CHEBI:78537"/>
        <dbReference type="ChEBI" id="CHEBI:456215"/>
        <dbReference type="EC" id="6.1.1.9"/>
    </reaction>
</comment>
<keyword evidence="5 10" id="KW-0067">ATP-binding</keyword>
<feature type="domain" description="Methionyl/Valyl/Leucyl/Isoleucyl-tRNA synthetase anticodon-binding" evidence="12">
    <location>
        <begin position="632"/>
        <end position="736"/>
    </location>
</feature>
<dbReference type="Gene3D" id="1.10.730.10">
    <property type="entry name" value="Isoleucyl-tRNA Synthetase, Domain 1"/>
    <property type="match status" value="1"/>
</dbReference>
<dbReference type="AlphaFoldDB" id="A0A2M7B514"/>
<dbReference type="CDD" id="cd07962">
    <property type="entry name" value="Anticodon_Ia_Val"/>
    <property type="match status" value="1"/>
</dbReference>
<evidence type="ECO:0000256" key="8">
    <source>
        <dbReference type="ARBA" id="ARBA00047552"/>
    </source>
</evidence>
<dbReference type="GO" id="GO:0006438">
    <property type="term" value="P:valyl-tRNA aminoacylation"/>
    <property type="evidence" value="ECO:0007669"/>
    <property type="project" value="UniProtKB-UniRule"/>
</dbReference>
<dbReference type="EMBL" id="PEVJ01000065">
    <property type="protein sequence ID" value="PIU98211.1"/>
    <property type="molecule type" value="Genomic_DNA"/>
</dbReference>
<sequence>MDLNKFNKPYDPKEICDKIYRLWEESGYFNPDKLPISKTYNLKPKTFTIIMPPPNANGALHLGHAVFITLQDIMIRYHRMKGDKTLWLPGADHAGFETQVVYDKKLEKEGRNRFKIPTDELYKEMIDFTLANKKTMENQLRKLGASCDWSREKFTLDKDIIEIVYQTFKKLKEDGFLYQGKRVVNWCIKHQTALSEVELKSEERKSVLYYVKYQAPELNSHITVATTRPETIPADVAIAVNPKDKRYKKFIGKYAVNPLSNEKLLIIVDAAVDMKFGTGALKITPDHDKLDEEIYNRHPEINKISRRIINLFGKIEDENAPVEMAGLKINEARKKSIEILRAKGAIDESFADKGINNNYTNMVSLCYKCNTQIEPLSLDNQWFVKMTEKPRLGKKSLRDMAVEAVKSGKVKFIPERFKKIFFHWMKNIRDWNISRQVPWGIRIPAWHCECKEIIISKKKPTKCSKCNSSNFQQDPDVFDTWFSSGQWPFATLMTTKKNDFKTFYPTDVMDTAWDILFFWVARMIMFGLYITGKSPFKYVYLHGLVRDKDRQKMSKSKGNVIDPLGVIDLYGADALRMALIVGNTPGNDPIIYEEKIRGYRNFANKIWQASRFILMNTKDFKPQIKQKLTAADKKRLKELIKLKKDITNLIESFKFYAAAEKLYHYFWHTFADKIIESVKPRLKGNNSGDRQAAQYLLLEILKSNLKLLHPFMPFITEEIYQSLPVKNKNLLMIEKW</sequence>
<feature type="domain" description="Aminoacyl-tRNA synthetase class Ia" evidence="11">
    <location>
        <begin position="18"/>
        <end position="582"/>
    </location>
</feature>
<dbReference type="InterPro" id="IPR013155">
    <property type="entry name" value="M/V/L/I-tRNA-synth_anticd-bd"/>
</dbReference>
<dbReference type="GO" id="GO:0005829">
    <property type="term" value="C:cytosol"/>
    <property type="evidence" value="ECO:0007669"/>
    <property type="project" value="TreeGrafter"/>
</dbReference>
<dbReference type="InterPro" id="IPR009080">
    <property type="entry name" value="tRNAsynth_Ia_anticodon-bd"/>
</dbReference>
<dbReference type="Proteomes" id="UP000228949">
    <property type="component" value="Unassembled WGS sequence"/>
</dbReference>
<evidence type="ECO:0000259" key="12">
    <source>
        <dbReference type="Pfam" id="PF08264"/>
    </source>
</evidence>
<evidence type="ECO:0000256" key="1">
    <source>
        <dbReference type="ARBA" id="ARBA00013169"/>
    </source>
</evidence>
<evidence type="ECO:0000256" key="10">
    <source>
        <dbReference type="RuleBase" id="RU363035"/>
    </source>
</evidence>
<evidence type="ECO:0000256" key="7">
    <source>
        <dbReference type="ARBA" id="ARBA00023146"/>
    </source>
</evidence>
<evidence type="ECO:0000313" key="13">
    <source>
        <dbReference type="EMBL" id="PIU98211.1"/>
    </source>
</evidence>
<evidence type="ECO:0000256" key="2">
    <source>
        <dbReference type="ARBA" id="ARBA00022490"/>
    </source>
</evidence>
<gene>
    <name evidence="13" type="ORF">COS61_02650</name>
</gene>
<dbReference type="SUPFAM" id="SSF47323">
    <property type="entry name" value="Anticodon-binding domain of a subclass of class I aminoacyl-tRNA synthetases"/>
    <property type="match status" value="1"/>
</dbReference>
<dbReference type="SUPFAM" id="SSF52374">
    <property type="entry name" value="Nucleotidylyl transferase"/>
    <property type="match status" value="1"/>
</dbReference>
<dbReference type="SUPFAM" id="SSF50677">
    <property type="entry name" value="ValRS/IleRS/LeuRS editing domain"/>
    <property type="match status" value="1"/>
</dbReference>
<dbReference type="InterPro" id="IPR033705">
    <property type="entry name" value="Anticodon_Ia_Val"/>
</dbReference>
<dbReference type="NCBIfam" id="NF004349">
    <property type="entry name" value="PRK05729.1"/>
    <property type="match status" value="1"/>
</dbReference>
<evidence type="ECO:0000256" key="5">
    <source>
        <dbReference type="ARBA" id="ARBA00022840"/>
    </source>
</evidence>
<dbReference type="InterPro" id="IPR014729">
    <property type="entry name" value="Rossmann-like_a/b/a_fold"/>
</dbReference>
<dbReference type="NCBIfam" id="TIGR00422">
    <property type="entry name" value="valS"/>
    <property type="match status" value="1"/>
</dbReference>
<organism evidence="13 14">
    <name type="scientific">Candidatus Wolfebacteria bacterium CG03_land_8_20_14_0_80_40_12</name>
    <dbReference type="NCBI Taxonomy" id="1975069"/>
    <lineage>
        <taxon>Bacteria</taxon>
        <taxon>Candidatus Wolfeibacteriota</taxon>
    </lineage>
</organism>
<keyword evidence="4 10" id="KW-0547">Nucleotide-binding</keyword>
<dbReference type="EC" id="6.1.1.9" evidence="1 9"/>
<dbReference type="GO" id="GO:0002161">
    <property type="term" value="F:aminoacyl-tRNA deacylase activity"/>
    <property type="evidence" value="ECO:0007669"/>
    <property type="project" value="InterPro"/>
</dbReference>
<evidence type="ECO:0000256" key="9">
    <source>
        <dbReference type="NCBIfam" id="TIGR00422"/>
    </source>
</evidence>